<keyword evidence="2" id="KW-1185">Reference proteome</keyword>
<dbReference type="GeneID" id="25253955"/>
<gene>
    <name evidence="1" type="ORF">ETH_00024215</name>
</gene>
<dbReference type="OrthoDB" id="354612at2759"/>
<reference evidence="1" key="2">
    <citation type="submission" date="2013-10" db="EMBL/GenBank/DDBJ databases">
        <authorList>
            <person name="Aslett M."/>
        </authorList>
    </citation>
    <scope>NUCLEOTIDE SEQUENCE [LARGE SCALE GENOMIC DNA]</scope>
    <source>
        <strain evidence="1">Houghton</strain>
    </source>
</reference>
<sequence length="353" mass="38587">QLSLVAFAAAKAGVEGHPVAALLLRQLLQQQPHDQEQQQLHDQQQQQQQQQQHAVEQIGLSGLLRCIWAAATCEAQLDRLFKQAEGRLLAAAHSFDARQTATVLWAISRCIRPHRRRCGQAAAAPLRLSAAAAAAAPAPAAAAAAGDKEEPWVPPTALLEALQQRVEATFARMSNQGLCNSILALAATLGRSSEKRKSLFFLEESYQLRIARRLYSFQGEDMAALATALALTCGAPLLQQRLLYAAADAAETFSATQLAQILYCFGLLRGSSHLFASLQFCVLERLQQFSVPELCDVLWAYAIARFHDANFWAKPSGLCSLRSTLQTLQSMWLPLCSHWAITPSYGLMPRGTS</sequence>
<dbReference type="RefSeq" id="XP_013231535.1">
    <property type="nucleotide sequence ID" value="XM_013376081.1"/>
</dbReference>
<accession>U6KZ50</accession>
<organism evidence="1 2">
    <name type="scientific">Eimeria tenella</name>
    <name type="common">Coccidian parasite</name>
    <dbReference type="NCBI Taxonomy" id="5802"/>
    <lineage>
        <taxon>Eukaryota</taxon>
        <taxon>Sar</taxon>
        <taxon>Alveolata</taxon>
        <taxon>Apicomplexa</taxon>
        <taxon>Conoidasida</taxon>
        <taxon>Coccidia</taxon>
        <taxon>Eucoccidiorida</taxon>
        <taxon>Eimeriorina</taxon>
        <taxon>Eimeriidae</taxon>
        <taxon>Eimeria</taxon>
    </lineage>
</organism>
<dbReference type="EMBL" id="HG675270">
    <property type="protein sequence ID" value="CDJ40785.1"/>
    <property type="molecule type" value="Genomic_DNA"/>
</dbReference>
<dbReference type="VEuPathDB" id="ToxoDB:ETH2_1138400"/>
<feature type="non-terminal residue" evidence="1">
    <location>
        <position position="1"/>
    </location>
</feature>
<dbReference type="Proteomes" id="UP000030747">
    <property type="component" value="Unassembled WGS sequence"/>
</dbReference>
<evidence type="ECO:0000313" key="2">
    <source>
        <dbReference type="Proteomes" id="UP000030747"/>
    </source>
</evidence>
<evidence type="ECO:0000313" key="1">
    <source>
        <dbReference type="EMBL" id="CDJ40785.1"/>
    </source>
</evidence>
<reference evidence="1" key="1">
    <citation type="submission" date="2013-10" db="EMBL/GenBank/DDBJ databases">
        <title>Genomic analysis of the causative agents of coccidiosis in chickens.</title>
        <authorList>
            <person name="Reid A.J."/>
            <person name="Blake D."/>
            <person name="Billington K."/>
            <person name="Browne H."/>
            <person name="Dunn M."/>
            <person name="Hung S."/>
            <person name="Kawahara F."/>
            <person name="Miranda-Saavedra D."/>
            <person name="Mourier T."/>
            <person name="Nagra H."/>
            <person name="Otto T.D."/>
            <person name="Rawlings N."/>
            <person name="Sanchez A."/>
            <person name="Sanders M."/>
            <person name="Subramaniam C."/>
            <person name="Tay Y."/>
            <person name="Dear P."/>
            <person name="Doerig C."/>
            <person name="Gruber A."/>
            <person name="Parkinson J."/>
            <person name="Shirley M."/>
            <person name="Wan K.L."/>
            <person name="Berriman M."/>
            <person name="Tomley F."/>
            <person name="Pain A."/>
        </authorList>
    </citation>
    <scope>NUCLEOTIDE SEQUENCE [LARGE SCALE GENOMIC DNA]</scope>
    <source>
        <strain evidence="1">Houghton</strain>
    </source>
</reference>
<protein>
    <submittedName>
        <fullName evidence="1">Uncharacterized protein</fullName>
    </submittedName>
</protein>
<dbReference type="AlphaFoldDB" id="U6KZ50"/>
<dbReference type="VEuPathDB" id="ToxoDB:ETH_00024215"/>
<proteinExistence type="predicted"/>
<name>U6KZ50_EIMTE</name>